<dbReference type="Pfam" id="PF22769">
    <property type="entry name" value="DCD"/>
    <property type="match status" value="1"/>
</dbReference>
<dbReference type="GO" id="GO:0008829">
    <property type="term" value="F:dCTP deaminase activity"/>
    <property type="evidence" value="ECO:0007669"/>
    <property type="project" value="InterPro"/>
</dbReference>
<dbReference type="InterPro" id="IPR036157">
    <property type="entry name" value="dUTPase-like_sf"/>
</dbReference>
<keyword evidence="4" id="KW-1185">Reference proteome</keyword>
<evidence type="ECO:0000313" key="4">
    <source>
        <dbReference type="Proteomes" id="UP000315923"/>
    </source>
</evidence>
<dbReference type="GO" id="GO:0006229">
    <property type="term" value="P:dUTP biosynthetic process"/>
    <property type="evidence" value="ECO:0007669"/>
    <property type="project" value="InterPro"/>
</dbReference>
<dbReference type="SUPFAM" id="SSF51283">
    <property type="entry name" value="dUTPase-like"/>
    <property type="match status" value="1"/>
</dbReference>
<dbReference type="EMBL" id="MK962631">
    <property type="protein sequence ID" value="QDH84111.1"/>
    <property type="molecule type" value="Genomic_DNA"/>
</dbReference>
<evidence type="ECO:0000256" key="2">
    <source>
        <dbReference type="ARBA" id="ARBA00023080"/>
    </source>
</evidence>
<keyword evidence="2" id="KW-0546">Nucleotide metabolism</keyword>
<sequence>MIINGQPLLSLAPIKDMQGDKIARGGTTFGLGEAGYDIRIKQGVVFHKLGGGHIQNPDGTREHFTGRFVLASAIEEFDMPTNLVGVVHDKSSWARRGLSVFNTVIEPGWKGFLTLELVYHGEGGLYIPPGSGIAQVLFSDLHERSSYTGRYQNQEDKPTPAKDAA</sequence>
<dbReference type="InterPro" id="IPR033704">
    <property type="entry name" value="dUTPase_trimeric"/>
</dbReference>
<proteinExistence type="predicted"/>
<accession>A0A514CUF6</accession>
<dbReference type="PANTHER" id="PTHR42680:SF3">
    <property type="entry name" value="DCTP DEAMINASE"/>
    <property type="match status" value="1"/>
</dbReference>
<name>A0A514CUF6_9CAUD</name>
<organism evidence="3 4">
    <name type="scientific">Achromobacter phage vB_AxyP_19-32_Axy12</name>
    <dbReference type="NCBI Taxonomy" id="2591043"/>
    <lineage>
        <taxon>Viruses</taxon>
        <taxon>Duplodnaviria</taxon>
        <taxon>Heunggongvirae</taxon>
        <taxon>Uroviricota</taxon>
        <taxon>Caudoviricetes</taxon>
        <taxon>Schitoviridae</taxon>
        <taxon>Rothmandenesvirinae</taxon>
        <taxon>Dongdastvirus</taxon>
        <taxon>Dongdastvirus Axy12</taxon>
    </lineage>
</organism>
<dbReference type="PANTHER" id="PTHR42680">
    <property type="entry name" value="DCTP DEAMINASE"/>
    <property type="match status" value="1"/>
</dbReference>
<protein>
    <submittedName>
        <fullName evidence="3">Uncharacterized protein</fullName>
    </submittedName>
</protein>
<evidence type="ECO:0000313" key="3">
    <source>
        <dbReference type="EMBL" id="QDH84111.1"/>
    </source>
</evidence>
<reference evidence="3 4" key="1">
    <citation type="submission" date="2019-05" db="EMBL/GenBank/DDBJ databases">
        <title>Complete genome sequence of sixteen phages from Abidjan, cote d'Ivoire, isolated on a single strain of Achromobacter xylosoxidans.</title>
        <authorList>
            <person name="Essoh C."/>
            <person name="Vernadet J.-P."/>
            <person name="Vergnaud G."/>
            <person name="Pourcel C."/>
        </authorList>
    </citation>
    <scope>NUCLEOTIDE SEQUENCE [LARGE SCALE GENOMIC DNA]</scope>
</reference>
<dbReference type="Proteomes" id="UP000315923">
    <property type="component" value="Segment"/>
</dbReference>
<gene>
    <name evidence="3" type="ORF">Axy12_035</name>
</gene>
<dbReference type="Gene3D" id="2.70.40.10">
    <property type="match status" value="1"/>
</dbReference>
<evidence type="ECO:0000256" key="1">
    <source>
        <dbReference type="ARBA" id="ARBA00022801"/>
    </source>
</evidence>
<keyword evidence="1" id="KW-0378">Hydrolase</keyword>
<dbReference type="CDD" id="cd07557">
    <property type="entry name" value="trimeric_dUTPase"/>
    <property type="match status" value="1"/>
</dbReference>
<dbReference type="InterPro" id="IPR011962">
    <property type="entry name" value="dCTP_deaminase"/>
</dbReference>